<dbReference type="PRINTS" id="PR00455">
    <property type="entry name" value="HTHTETR"/>
</dbReference>
<dbReference type="SUPFAM" id="SSF48498">
    <property type="entry name" value="Tetracyclin repressor-like, C-terminal domain"/>
    <property type="match status" value="1"/>
</dbReference>
<dbReference type="InterPro" id="IPR036271">
    <property type="entry name" value="Tet_transcr_reg_TetR-rel_C_sf"/>
</dbReference>
<keyword evidence="3" id="KW-0804">Transcription</keyword>
<dbReference type="PANTHER" id="PTHR30055:SF148">
    <property type="entry name" value="TETR-FAMILY TRANSCRIPTIONAL REGULATOR"/>
    <property type="match status" value="1"/>
</dbReference>
<dbReference type="Gene3D" id="1.10.357.10">
    <property type="entry name" value="Tetracycline Repressor, domain 2"/>
    <property type="match status" value="1"/>
</dbReference>
<evidence type="ECO:0000313" key="6">
    <source>
        <dbReference type="EMBL" id="SFG81813.1"/>
    </source>
</evidence>
<dbReference type="SUPFAM" id="SSF46689">
    <property type="entry name" value="Homeodomain-like"/>
    <property type="match status" value="1"/>
</dbReference>
<dbReference type="GO" id="GO:0003700">
    <property type="term" value="F:DNA-binding transcription factor activity"/>
    <property type="evidence" value="ECO:0007669"/>
    <property type="project" value="TreeGrafter"/>
</dbReference>
<evidence type="ECO:0000256" key="3">
    <source>
        <dbReference type="ARBA" id="ARBA00023163"/>
    </source>
</evidence>
<keyword evidence="1" id="KW-0805">Transcription regulation</keyword>
<feature type="domain" description="HTH tetR-type" evidence="5">
    <location>
        <begin position="19"/>
        <end position="79"/>
    </location>
</feature>
<dbReference type="Gene3D" id="1.10.10.60">
    <property type="entry name" value="Homeodomain-like"/>
    <property type="match status" value="1"/>
</dbReference>
<dbReference type="Pfam" id="PF16859">
    <property type="entry name" value="TetR_C_11"/>
    <property type="match status" value="1"/>
</dbReference>
<dbReference type="PROSITE" id="PS01081">
    <property type="entry name" value="HTH_TETR_1"/>
    <property type="match status" value="1"/>
</dbReference>
<feature type="DNA-binding region" description="H-T-H motif" evidence="4">
    <location>
        <begin position="42"/>
        <end position="61"/>
    </location>
</feature>
<dbReference type="PROSITE" id="PS50977">
    <property type="entry name" value="HTH_TETR_2"/>
    <property type="match status" value="1"/>
</dbReference>
<evidence type="ECO:0000256" key="1">
    <source>
        <dbReference type="ARBA" id="ARBA00023015"/>
    </source>
</evidence>
<organism evidence="6 7">
    <name type="scientific">Streptomyces mirabilis</name>
    <dbReference type="NCBI Taxonomy" id="68239"/>
    <lineage>
        <taxon>Bacteria</taxon>
        <taxon>Bacillati</taxon>
        <taxon>Actinomycetota</taxon>
        <taxon>Actinomycetes</taxon>
        <taxon>Kitasatosporales</taxon>
        <taxon>Streptomycetaceae</taxon>
        <taxon>Streptomyces</taxon>
    </lineage>
</organism>
<evidence type="ECO:0000313" key="7">
    <source>
        <dbReference type="Proteomes" id="UP000181942"/>
    </source>
</evidence>
<dbReference type="Proteomes" id="UP000181942">
    <property type="component" value="Unassembled WGS sequence"/>
</dbReference>
<protein>
    <submittedName>
        <fullName evidence="6">Transcriptional regulator, TetR family</fullName>
    </submittedName>
</protein>
<gene>
    <name evidence="6" type="ORF">SAMN02787118_129107</name>
</gene>
<dbReference type="Pfam" id="PF00440">
    <property type="entry name" value="TetR_N"/>
    <property type="match status" value="1"/>
</dbReference>
<name>A0A1I2UY24_9ACTN</name>
<proteinExistence type="predicted"/>
<dbReference type="InterPro" id="IPR011075">
    <property type="entry name" value="TetR_C"/>
</dbReference>
<dbReference type="GO" id="GO:0000976">
    <property type="term" value="F:transcription cis-regulatory region binding"/>
    <property type="evidence" value="ECO:0007669"/>
    <property type="project" value="TreeGrafter"/>
</dbReference>
<dbReference type="InterPro" id="IPR009057">
    <property type="entry name" value="Homeodomain-like_sf"/>
</dbReference>
<dbReference type="InterPro" id="IPR050109">
    <property type="entry name" value="HTH-type_TetR-like_transc_reg"/>
</dbReference>
<sequence>MGGRQIQAEQRGPGRPREERVTRAVLDAVVALVAEQGMNALTMDAVAVRAEVSKPAIYRRWPTKQDLIIAATESRVGPLSIPDLGDFRAELRAVLTARIEVYRTPGMARLIAGVFGAAADAGAGRSAYQAYVNRVMGETGRILERGIVRGDVRPDTDVRAAATMVAAPLVFRLVAEQELPDSHLVESVVELVGRAVGVQH</sequence>
<dbReference type="OrthoDB" id="9796019at2"/>
<keyword evidence="2 4" id="KW-0238">DNA-binding</keyword>
<evidence type="ECO:0000256" key="2">
    <source>
        <dbReference type="ARBA" id="ARBA00023125"/>
    </source>
</evidence>
<dbReference type="EMBL" id="FONR01000029">
    <property type="protein sequence ID" value="SFG81813.1"/>
    <property type="molecule type" value="Genomic_DNA"/>
</dbReference>
<accession>A0A1I2UY24</accession>
<dbReference type="AlphaFoldDB" id="A0A1I2UY24"/>
<evidence type="ECO:0000259" key="5">
    <source>
        <dbReference type="PROSITE" id="PS50977"/>
    </source>
</evidence>
<dbReference type="InterPro" id="IPR001647">
    <property type="entry name" value="HTH_TetR"/>
</dbReference>
<evidence type="ECO:0000256" key="4">
    <source>
        <dbReference type="PROSITE-ProRule" id="PRU00335"/>
    </source>
</evidence>
<dbReference type="PANTHER" id="PTHR30055">
    <property type="entry name" value="HTH-TYPE TRANSCRIPTIONAL REGULATOR RUTR"/>
    <property type="match status" value="1"/>
</dbReference>
<reference evidence="6 7" key="1">
    <citation type="submission" date="2016-10" db="EMBL/GenBank/DDBJ databases">
        <authorList>
            <person name="de Groot N.N."/>
        </authorList>
    </citation>
    <scope>NUCLEOTIDE SEQUENCE [LARGE SCALE GENOMIC DNA]</scope>
    <source>
        <strain evidence="6 7">OK461</strain>
    </source>
</reference>
<dbReference type="InterPro" id="IPR023772">
    <property type="entry name" value="DNA-bd_HTH_TetR-type_CS"/>
</dbReference>
<dbReference type="RefSeq" id="WP_075032836.1">
    <property type="nucleotide sequence ID" value="NZ_FONR01000029.1"/>
</dbReference>